<dbReference type="EMBL" id="BMJC01000002">
    <property type="protein sequence ID" value="GGA96012.1"/>
    <property type="molecule type" value="Genomic_DNA"/>
</dbReference>
<dbReference type="InterPro" id="IPR009057">
    <property type="entry name" value="Homeodomain-like_sf"/>
</dbReference>
<name>A0A8J2XSK4_9BACT</name>
<evidence type="ECO:0000256" key="1">
    <source>
        <dbReference type="ARBA" id="ARBA00023015"/>
    </source>
</evidence>
<dbReference type="InterPro" id="IPR054015">
    <property type="entry name" value="ExsA-like_N"/>
</dbReference>
<keyword evidence="2" id="KW-0238">DNA-binding</keyword>
<gene>
    <name evidence="5" type="ORF">GCM10011511_19110</name>
</gene>
<evidence type="ECO:0000313" key="6">
    <source>
        <dbReference type="Proteomes" id="UP000607559"/>
    </source>
</evidence>
<reference evidence="5" key="1">
    <citation type="journal article" date="2014" name="Int. J. Syst. Evol. Microbiol.">
        <title>Complete genome sequence of Corynebacterium casei LMG S-19264T (=DSM 44701T), isolated from a smear-ripened cheese.</title>
        <authorList>
            <consortium name="US DOE Joint Genome Institute (JGI-PGF)"/>
            <person name="Walter F."/>
            <person name="Albersmeier A."/>
            <person name="Kalinowski J."/>
            <person name="Ruckert C."/>
        </authorList>
    </citation>
    <scope>NUCLEOTIDE SEQUENCE</scope>
    <source>
        <strain evidence="5">CGMCC 1.15448</strain>
    </source>
</reference>
<proteinExistence type="predicted"/>
<dbReference type="InterPro" id="IPR020449">
    <property type="entry name" value="Tscrpt_reg_AraC-type_HTH"/>
</dbReference>
<dbReference type="PRINTS" id="PR00032">
    <property type="entry name" value="HTHARAC"/>
</dbReference>
<reference evidence="5" key="2">
    <citation type="submission" date="2020-09" db="EMBL/GenBank/DDBJ databases">
        <authorList>
            <person name="Sun Q."/>
            <person name="Zhou Y."/>
        </authorList>
    </citation>
    <scope>NUCLEOTIDE SEQUENCE</scope>
    <source>
        <strain evidence="5">CGMCC 1.15448</strain>
    </source>
</reference>
<keyword evidence="3" id="KW-0804">Transcription</keyword>
<protein>
    <submittedName>
        <fullName evidence="5">AraC family transcriptional regulator</fullName>
    </submittedName>
</protein>
<keyword evidence="1" id="KW-0805">Transcription regulation</keyword>
<sequence>MNIIHLPQDVFPGEDRIVFHEYAASPGAFKGKGILQKNAISLVISGEKTMRFAETTVHARDTEFHFLSAGNCVVTMNLAAKTAFRSVLVFFDTSVWTDFFIKYAGRVPALPGAREAREARADREAREARAAYLSFPKDPFIRNYIDSVRLLLPAKGQFPVEMRQLKLEELWLYLLEKYPTRLLSFQPDAPQYGDDLNIRKIVETNVISNISIADMAFLCHMSMSTFKRRFVRLYGKSPNEWFLQERMKLAKELLLHHRAMPSEVFDRVGYESHSSFSQAFRKTFGKTPSEFQSEYLNDGPQ</sequence>
<dbReference type="PANTHER" id="PTHR43280">
    <property type="entry name" value="ARAC-FAMILY TRANSCRIPTIONAL REGULATOR"/>
    <property type="match status" value="1"/>
</dbReference>
<feature type="domain" description="HTH araC/xylS-type" evidence="4">
    <location>
        <begin position="196"/>
        <end position="294"/>
    </location>
</feature>
<organism evidence="5 6">
    <name type="scientific">Puia dinghuensis</name>
    <dbReference type="NCBI Taxonomy" id="1792502"/>
    <lineage>
        <taxon>Bacteria</taxon>
        <taxon>Pseudomonadati</taxon>
        <taxon>Bacteroidota</taxon>
        <taxon>Chitinophagia</taxon>
        <taxon>Chitinophagales</taxon>
        <taxon>Chitinophagaceae</taxon>
        <taxon>Puia</taxon>
    </lineage>
</organism>
<accession>A0A8J2XSK4</accession>
<dbReference type="InterPro" id="IPR018060">
    <property type="entry name" value="HTH_AraC"/>
</dbReference>
<evidence type="ECO:0000259" key="4">
    <source>
        <dbReference type="PROSITE" id="PS01124"/>
    </source>
</evidence>
<dbReference type="SMART" id="SM00342">
    <property type="entry name" value="HTH_ARAC"/>
    <property type="match status" value="1"/>
</dbReference>
<keyword evidence="6" id="KW-1185">Reference proteome</keyword>
<dbReference type="PROSITE" id="PS01124">
    <property type="entry name" value="HTH_ARAC_FAMILY_2"/>
    <property type="match status" value="1"/>
</dbReference>
<dbReference type="PANTHER" id="PTHR43280:SF2">
    <property type="entry name" value="HTH-TYPE TRANSCRIPTIONAL REGULATOR EXSA"/>
    <property type="match status" value="1"/>
</dbReference>
<dbReference type="AlphaFoldDB" id="A0A8J2XSK4"/>
<evidence type="ECO:0000256" key="2">
    <source>
        <dbReference type="ARBA" id="ARBA00023125"/>
    </source>
</evidence>
<evidence type="ECO:0000313" key="5">
    <source>
        <dbReference type="EMBL" id="GGA96012.1"/>
    </source>
</evidence>
<dbReference type="SUPFAM" id="SSF46689">
    <property type="entry name" value="Homeodomain-like"/>
    <property type="match status" value="2"/>
</dbReference>
<dbReference type="GO" id="GO:0043565">
    <property type="term" value="F:sequence-specific DNA binding"/>
    <property type="evidence" value="ECO:0007669"/>
    <property type="project" value="InterPro"/>
</dbReference>
<dbReference type="RefSeq" id="WP_188930953.1">
    <property type="nucleotide sequence ID" value="NZ_BMJC01000002.1"/>
</dbReference>
<dbReference type="Gene3D" id="1.10.10.60">
    <property type="entry name" value="Homeodomain-like"/>
    <property type="match status" value="2"/>
</dbReference>
<dbReference type="Pfam" id="PF22200">
    <property type="entry name" value="ExsA_N"/>
    <property type="match status" value="1"/>
</dbReference>
<dbReference type="GO" id="GO:0003700">
    <property type="term" value="F:DNA-binding transcription factor activity"/>
    <property type="evidence" value="ECO:0007669"/>
    <property type="project" value="InterPro"/>
</dbReference>
<dbReference type="Pfam" id="PF12833">
    <property type="entry name" value="HTH_18"/>
    <property type="match status" value="1"/>
</dbReference>
<dbReference type="Proteomes" id="UP000607559">
    <property type="component" value="Unassembled WGS sequence"/>
</dbReference>
<comment type="caution">
    <text evidence="5">The sequence shown here is derived from an EMBL/GenBank/DDBJ whole genome shotgun (WGS) entry which is preliminary data.</text>
</comment>
<evidence type="ECO:0000256" key="3">
    <source>
        <dbReference type="ARBA" id="ARBA00023163"/>
    </source>
</evidence>